<dbReference type="Gene3D" id="3.90.79.10">
    <property type="entry name" value="Nucleoside Triphosphate Pyrophosphohydrolase"/>
    <property type="match status" value="1"/>
</dbReference>
<keyword evidence="2 4" id="KW-0378">Hydrolase</keyword>
<comment type="cofactor">
    <cofactor evidence="1">
        <name>Mg(2+)</name>
        <dbReference type="ChEBI" id="CHEBI:18420"/>
    </cofactor>
</comment>
<sequence length="194" mass="21962">MSQESDFYFPAPRLQKFCSQCATPITRKAPPGDNRERDLCEHCGAVHYQNPRLVVGTLPVWEGKVLLCLRAIEPRANTWTLPAGFMELAETMSEGAERETQEEAGVGIKLGMLYTVIDIPQVDQVHVYFLAKATGPDMDPGPETIEARWYELDEIPWDNLAFKSVSTTLKHYIDDLKTGDFQTHHYSLSNPHRP</sequence>
<dbReference type="PANTHER" id="PTHR43222">
    <property type="entry name" value="NUDIX HYDROLASE 23"/>
    <property type="match status" value="1"/>
</dbReference>
<dbReference type="InterPro" id="IPR029401">
    <property type="entry name" value="Nudix_N"/>
</dbReference>
<dbReference type="Pfam" id="PF00293">
    <property type="entry name" value="NUDIX"/>
    <property type="match status" value="1"/>
</dbReference>
<organism evidence="4">
    <name type="scientific">Sheuella amnicola</name>
    <dbReference type="NCBI Taxonomy" id="2707330"/>
    <lineage>
        <taxon>Bacteria</taxon>
        <taxon>Pseudomonadati</taxon>
        <taxon>Pseudomonadota</taxon>
        <taxon>Betaproteobacteria</taxon>
        <taxon>Burkholderiales</taxon>
        <taxon>Alcaligenaceae</taxon>
        <taxon>Sheuella</taxon>
    </lineage>
</organism>
<protein>
    <submittedName>
        <fullName evidence="4">NUDIX hydrolase</fullName>
    </submittedName>
</protein>
<evidence type="ECO:0000256" key="2">
    <source>
        <dbReference type="ARBA" id="ARBA00022801"/>
    </source>
</evidence>
<reference evidence="4" key="1">
    <citation type="submission" date="2020-02" db="EMBL/GenBank/DDBJ databases">
        <authorList>
            <person name="Chen W.-M."/>
        </authorList>
    </citation>
    <scope>NUCLEOTIDE SEQUENCE</scope>
    <source>
        <strain evidence="4">NBD-18</strain>
    </source>
</reference>
<dbReference type="RefSeq" id="WP_163656281.1">
    <property type="nucleotide sequence ID" value="NZ_JAAGRN010000014.1"/>
</dbReference>
<dbReference type="PANTHER" id="PTHR43222:SF2">
    <property type="entry name" value="NUDIX HYDROLASE 23, CHLOROPLASTIC"/>
    <property type="match status" value="1"/>
</dbReference>
<dbReference type="PROSITE" id="PS00893">
    <property type="entry name" value="NUDIX_BOX"/>
    <property type="match status" value="1"/>
</dbReference>
<dbReference type="AlphaFoldDB" id="A0A6B2R5Z1"/>
<comment type="caution">
    <text evidence="4">The sequence shown here is derived from an EMBL/GenBank/DDBJ whole genome shotgun (WGS) entry which is preliminary data.</text>
</comment>
<dbReference type="SUPFAM" id="SSF55811">
    <property type="entry name" value="Nudix"/>
    <property type="match status" value="1"/>
</dbReference>
<dbReference type="PROSITE" id="PS51462">
    <property type="entry name" value="NUDIX"/>
    <property type="match status" value="1"/>
</dbReference>
<evidence type="ECO:0000259" key="3">
    <source>
        <dbReference type="PROSITE" id="PS51462"/>
    </source>
</evidence>
<accession>A0A6B2R5Z1</accession>
<proteinExistence type="predicted"/>
<dbReference type="InterPro" id="IPR000086">
    <property type="entry name" value="NUDIX_hydrolase_dom"/>
</dbReference>
<dbReference type="InterPro" id="IPR020084">
    <property type="entry name" value="NUDIX_hydrolase_CS"/>
</dbReference>
<dbReference type="InterPro" id="IPR015797">
    <property type="entry name" value="NUDIX_hydrolase-like_dom_sf"/>
</dbReference>
<evidence type="ECO:0000313" key="4">
    <source>
        <dbReference type="EMBL" id="NDY84457.1"/>
    </source>
</evidence>
<dbReference type="CDD" id="cd04511">
    <property type="entry name" value="NUDIX_Hydrolase"/>
    <property type="match status" value="1"/>
</dbReference>
<dbReference type="Gene3D" id="2.20.70.10">
    <property type="match status" value="1"/>
</dbReference>
<feature type="domain" description="Nudix hydrolase" evidence="3">
    <location>
        <begin position="50"/>
        <end position="172"/>
    </location>
</feature>
<dbReference type="Pfam" id="PF14803">
    <property type="entry name" value="Zn_ribbon_Nudix"/>
    <property type="match status" value="1"/>
</dbReference>
<dbReference type="GO" id="GO:0016787">
    <property type="term" value="F:hydrolase activity"/>
    <property type="evidence" value="ECO:0007669"/>
    <property type="project" value="UniProtKB-KW"/>
</dbReference>
<dbReference type="EMBL" id="JAAGRN010000014">
    <property type="protein sequence ID" value="NDY84457.1"/>
    <property type="molecule type" value="Genomic_DNA"/>
</dbReference>
<name>A0A6B2R5Z1_9BURK</name>
<gene>
    <name evidence="4" type="ORF">G3I67_14595</name>
</gene>
<evidence type="ECO:0000256" key="1">
    <source>
        <dbReference type="ARBA" id="ARBA00001946"/>
    </source>
</evidence>